<dbReference type="Pfam" id="PF00238">
    <property type="entry name" value="Ribosomal_L14"/>
    <property type="match status" value="1"/>
</dbReference>
<dbReference type="GO" id="GO:0005762">
    <property type="term" value="C:mitochondrial large ribosomal subunit"/>
    <property type="evidence" value="ECO:0007669"/>
    <property type="project" value="TreeGrafter"/>
</dbReference>
<dbReference type="SUPFAM" id="SSF50193">
    <property type="entry name" value="Ribosomal protein L14"/>
    <property type="match status" value="1"/>
</dbReference>
<dbReference type="CDD" id="cd00337">
    <property type="entry name" value="Ribosomal_uL14"/>
    <property type="match status" value="1"/>
</dbReference>
<keyword evidence="5" id="KW-0496">Mitochondrion</keyword>
<dbReference type="InterPro" id="IPR036853">
    <property type="entry name" value="Ribosomal_uL14_sf"/>
</dbReference>
<gene>
    <name evidence="5" type="primary">rpl14</name>
</gene>
<keyword evidence="3 4" id="KW-0687">Ribonucleoprotein</keyword>
<dbReference type="GO" id="GO:0006412">
    <property type="term" value="P:translation"/>
    <property type="evidence" value="ECO:0007669"/>
    <property type="project" value="InterPro"/>
</dbReference>
<dbReference type="InterPro" id="IPR000218">
    <property type="entry name" value="Ribosomal_uL14"/>
</dbReference>
<dbReference type="HAMAP" id="MF_01367">
    <property type="entry name" value="Ribosomal_uL14"/>
    <property type="match status" value="1"/>
</dbReference>
<organism evidence="5">
    <name type="scientific">Rhexinema sarcinoideum</name>
    <dbReference type="NCBI Taxonomy" id="43261"/>
    <lineage>
        <taxon>Eukaryota</taxon>
        <taxon>Viridiplantae</taxon>
        <taxon>Chlorophyta</taxon>
        <taxon>core chlorophytes</taxon>
        <taxon>Ulvophyceae</taxon>
        <taxon>OUU clade</taxon>
        <taxon>Ulotrichales</taxon>
        <taxon>Helicodictyaceae</taxon>
        <taxon>Rhexinema</taxon>
    </lineage>
</organism>
<proteinExistence type="inferred from homology"/>
<name>A0A1B2RYV4_9CHLO</name>
<evidence type="ECO:0000313" key="5">
    <source>
        <dbReference type="EMBL" id="AOC61505.1"/>
    </source>
</evidence>
<evidence type="ECO:0000256" key="1">
    <source>
        <dbReference type="ARBA" id="ARBA00010745"/>
    </source>
</evidence>
<dbReference type="PANTHER" id="PTHR11761">
    <property type="entry name" value="50S/60S RIBOSOMAL PROTEIN L14/L23"/>
    <property type="match status" value="1"/>
</dbReference>
<accession>A0A1B2RYV4</accession>
<dbReference type="GO" id="GO:0003735">
    <property type="term" value="F:structural constituent of ribosome"/>
    <property type="evidence" value="ECO:0007669"/>
    <property type="project" value="InterPro"/>
</dbReference>
<reference evidence="5" key="1">
    <citation type="journal article" date="2016" name="Genome Biol. Evol.">
        <title>Mitochondrion-to-Chloroplast DNA Transfers and Intragenomic Proliferation of Chloroplast Group II Introns in Gloeotilopsis Green Algae (Ulotrichales, Ulvophyceae).</title>
        <authorList>
            <person name="Turmel M."/>
            <person name="Otis C."/>
            <person name="Lemieux C."/>
        </authorList>
    </citation>
    <scope>NUCLEOTIDE SEQUENCE</scope>
</reference>
<evidence type="ECO:0000256" key="4">
    <source>
        <dbReference type="RuleBase" id="RU003949"/>
    </source>
</evidence>
<dbReference type="Gene3D" id="2.40.150.20">
    <property type="entry name" value="Ribosomal protein L14"/>
    <property type="match status" value="1"/>
</dbReference>
<dbReference type="GO" id="GO:0070180">
    <property type="term" value="F:large ribosomal subunit rRNA binding"/>
    <property type="evidence" value="ECO:0007669"/>
    <property type="project" value="TreeGrafter"/>
</dbReference>
<evidence type="ECO:0000256" key="2">
    <source>
        <dbReference type="ARBA" id="ARBA00022980"/>
    </source>
</evidence>
<geneLocation type="mitochondrion" evidence="5"/>
<dbReference type="AlphaFoldDB" id="A0A1B2RYV4"/>
<protein>
    <submittedName>
        <fullName evidence="5">Ribosomal protein L14</fullName>
    </submittedName>
</protein>
<dbReference type="SMART" id="SM01374">
    <property type="entry name" value="Ribosomal_L14"/>
    <property type="match status" value="1"/>
</dbReference>
<dbReference type="EMBL" id="KX306822">
    <property type="protein sequence ID" value="AOC61505.1"/>
    <property type="molecule type" value="Genomic_DNA"/>
</dbReference>
<keyword evidence="2 4" id="KW-0689">Ribosomal protein</keyword>
<evidence type="ECO:0000256" key="3">
    <source>
        <dbReference type="ARBA" id="ARBA00023274"/>
    </source>
</evidence>
<dbReference type="PANTHER" id="PTHR11761:SF3">
    <property type="entry name" value="LARGE RIBOSOMAL SUBUNIT PROTEIN UL14M"/>
    <property type="match status" value="1"/>
</dbReference>
<sequence>MLISRSKLNVKDNSGIIIAQCIQAQRSKKSQKPCQIGDFLKASVKKGSSKLKLLKIKTTTSEKNLKNLVVFQTKKSLRRLDGSVIRFNSNSGIIVNERKIPVFKRVAGVVPLELKKTCSSILNLAKNIY</sequence>
<comment type="similarity">
    <text evidence="1 4">Belongs to the universal ribosomal protein uL14 family.</text>
</comment>